<feature type="compositionally biased region" description="Basic and acidic residues" evidence="9">
    <location>
        <begin position="572"/>
        <end position="594"/>
    </location>
</feature>
<evidence type="ECO:0000256" key="1">
    <source>
        <dbReference type="ARBA" id="ARBA00004604"/>
    </source>
</evidence>
<reference evidence="12" key="1">
    <citation type="submission" date="2017-03" db="EMBL/GenBank/DDBJ databases">
        <title>Genomes of endolithic fungi from Antarctica.</title>
        <authorList>
            <person name="Coleine C."/>
            <person name="Masonjones S."/>
            <person name="Stajich J.E."/>
        </authorList>
    </citation>
    <scope>NUCLEOTIDE SEQUENCE [LARGE SCALE GENOMIC DNA]</scope>
    <source>
        <strain evidence="12">CCFEE 5527</strain>
    </source>
</reference>
<evidence type="ECO:0000256" key="2">
    <source>
        <dbReference type="ARBA" id="ARBA00009211"/>
    </source>
</evidence>
<dbReference type="Proteomes" id="UP000192596">
    <property type="component" value="Unassembled WGS sequence"/>
</dbReference>
<evidence type="ECO:0000256" key="3">
    <source>
        <dbReference type="ARBA" id="ARBA00020379"/>
    </source>
</evidence>
<evidence type="ECO:0000256" key="8">
    <source>
        <dbReference type="ARBA" id="ARBA00024837"/>
    </source>
</evidence>
<feature type="compositionally biased region" description="Basic residues" evidence="9">
    <location>
        <begin position="549"/>
        <end position="558"/>
    </location>
</feature>
<feature type="domain" description="Nop" evidence="10">
    <location>
        <begin position="285"/>
        <end position="417"/>
    </location>
</feature>
<evidence type="ECO:0000259" key="10">
    <source>
        <dbReference type="PROSITE" id="PS51358"/>
    </source>
</evidence>
<dbReference type="FunFam" id="1.10.246.90:FF:000003">
    <property type="entry name" value="Nucleolar protein 58"/>
    <property type="match status" value="1"/>
</dbReference>
<sequence length="602" mass="64533">MTLFILTETSAGYALLKATDKKLLKRDDLVSETSTAQGTAGLLKLKEFRKFENASSALEEAAALTEGKVTPMLASMLDSIKDEKKVSLAVADPKLGNAITKLPGLDISPISDSTTADVFRAIREHLPSLIPDILPSDFTTMSLGLSHSLSRHKLKFSPDKVDTMIIQAIALLDDLDKELNTYAMRVKEWYGWHFPEMARIINDNVAYSRVILAMGMRTSAQTTDLTSVLPEEIEGAVKAAAEVSMGTEITQEDLDNISALAEQVVNFTEYRQQLSSYLSARMLAIAPNLTALVGDLVGARLIAHAGSLMNLAKSPASTVQILGAEKALFRALKTKHDTPKYGLIYHASLIGQATGKNKGKIARMLATKATLGLRVDALSDWGQAGEGKGEEPTEEEKASVGVNGRMLVERRLRALEGKPLRSTGVAIGPQGQSQPGKWEIKEARKYNPDADGIAADAEAAAAPVEEKSSSKKRKLVEELDPVTPATKPSSSKKAKRDKLLPTPATEPTVVAAPDVEMDEDDTPPPPAPGVNGSAVKSEGKETKEEKAARKAAKAAKKAAKAEKKAAKASKGGAEEVVSKKRPAEEEVKVNGVEKKKSKKVKT</sequence>
<dbReference type="InterPro" id="IPR002687">
    <property type="entry name" value="Nop_dom"/>
</dbReference>
<evidence type="ECO:0000256" key="4">
    <source>
        <dbReference type="ARBA" id="ARBA00022517"/>
    </source>
</evidence>
<dbReference type="GO" id="GO:0032040">
    <property type="term" value="C:small-subunit processome"/>
    <property type="evidence" value="ECO:0007669"/>
    <property type="project" value="InterPro"/>
</dbReference>
<dbReference type="GO" id="GO:0030515">
    <property type="term" value="F:snoRNA binding"/>
    <property type="evidence" value="ECO:0007669"/>
    <property type="project" value="InterPro"/>
</dbReference>
<keyword evidence="5" id="KW-0698">rRNA processing</keyword>
<dbReference type="GO" id="GO:0031428">
    <property type="term" value="C:box C/D methylation guide snoRNP complex"/>
    <property type="evidence" value="ECO:0007669"/>
    <property type="project" value="InterPro"/>
</dbReference>
<dbReference type="InterPro" id="IPR045056">
    <property type="entry name" value="Nop56/Nop58"/>
</dbReference>
<dbReference type="FunFam" id="1.10.287.4070:FF:000001">
    <property type="entry name" value="Probable Nucleolar protein 58"/>
    <property type="match status" value="1"/>
</dbReference>
<dbReference type="SMART" id="SM00931">
    <property type="entry name" value="NOSIC"/>
    <property type="match status" value="1"/>
</dbReference>
<comment type="caution">
    <text evidence="11">The sequence shown here is derived from an EMBL/GenBank/DDBJ whole genome shotgun (WGS) entry which is preliminary data.</text>
</comment>
<dbReference type="PANTHER" id="PTHR10894:SF1">
    <property type="entry name" value="NUCLEOLAR PROTEIN 58"/>
    <property type="match status" value="1"/>
</dbReference>
<feature type="region of interest" description="Disordered" evidence="9">
    <location>
        <begin position="382"/>
        <end position="402"/>
    </location>
</feature>
<evidence type="ECO:0000256" key="7">
    <source>
        <dbReference type="ARBA" id="ARBA00023274"/>
    </source>
</evidence>
<accession>A0A1V8T5H7</accession>
<dbReference type="InterPro" id="IPR012974">
    <property type="entry name" value="NOP58/56_N"/>
</dbReference>
<dbReference type="AlphaFoldDB" id="A0A1V8T5H7"/>
<protein>
    <recommendedName>
        <fullName evidence="3">Nucleolar protein 58</fullName>
    </recommendedName>
</protein>
<dbReference type="Gene3D" id="1.10.287.4070">
    <property type="match status" value="1"/>
</dbReference>
<keyword evidence="6" id="KW-0539">Nucleus</keyword>
<feature type="compositionally biased region" description="Basic and acidic residues" evidence="9">
    <location>
        <begin position="387"/>
        <end position="398"/>
    </location>
</feature>
<evidence type="ECO:0000256" key="6">
    <source>
        <dbReference type="ARBA" id="ARBA00023242"/>
    </source>
</evidence>
<dbReference type="FunCoup" id="A0A1V8T5H7">
    <property type="interactions" value="2859"/>
</dbReference>
<dbReference type="GO" id="GO:0006364">
    <property type="term" value="P:rRNA processing"/>
    <property type="evidence" value="ECO:0007669"/>
    <property type="project" value="UniProtKB-KW"/>
</dbReference>
<dbReference type="PROSITE" id="PS51358">
    <property type="entry name" value="NOP"/>
    <property type="match status" value="1"/>
</dbReference>
<comment type="function">
    <text evidence="8">Required for pre-18S rRNA processing. May bind microtubules.</text>
</comment>
<feature type="compositionally biased region" description="Basic and acidic residues" evidence="9">
    <location>
        <begin position="537"/>
        <end position="548"/>
    </location>
</feature>
<evidence type="ECO:0000256" key="9">
    <source>
        <dbReference type="SAM" id="MobiDB-lite"/>
    </source>
</evidence>
<dbReference type="Pfam" id="PF08156">
    <property type="entry name" value="NOP5NT"/>
    <property type="match status" value="1"/>
</dbReference>
<dbReference type="InParanoid" id="A0A1V8T5H7"/>
<feature type="region of interest" description="Disordered" evidence="9">
    <location>
        <begin position="457"/>
        <end position="602"/>
    </location>
</feature>
<keyword evidence="4" id="KW-0690">Ribosome biogenesis</keyword>
<dbReference type="SUPFAM" id="SSF89124">
    <property type="entry name" value="Nop domain"/>
    <property type="match status" value="1"/>
</dbReference>
<comment type="subcellular location">
    <subcellularLocation>
        <location evidence="1">Nucleus</location>
        <location evidence="1">Nucleolus</location>
    </subcellularLocation>
</comment>
<organism evidence="11 12">
    <name type="scientific">Cryoendolithus antarcticus</name>
    <dbReference type="NCBI Taxonomy" id="1507870"/>
    <lineage>
        <taxon>Eukaryota</taxon>
        <taxon>Fungi</taxon>
        <taxon>Dikarya</taxon>
        <taxon>Ascomycota</taxon>
        <taxon>Pezizomycotina</taxon>
        <taxon>Dothideomycetes</taxon>
        <taxon>Dothideomycetidae</taxon>
        <taxon>Cladosporiales</taxon>
        <taxon>Cladosporiaceae</taxon>
        <taxon>Cryoendolithus</taxon>
    </lineage>
</organism>
<dbReference type="PANTHER" id="PTHR10894">
    <property type="entry name" value="NUCLEOLAR PROTEIN 5 NUCLEOLAR PROTEIN NOP5 NOP58"/>
    <property type="match status" value="1"/>
</dbReference>
<dbReference type="InterPro" id="IPR042239">
    <property type="entry name" value="Nop_C"/>
</dbReference>
<gene>
    <name evidence="11" type="ORF">B0A48_08452</name>
</gene>
<dbReference type="Gene3D" id="1.10.246.90">
    <property type="entry name" value="Nop domain"/>
    <property type="match status" value="1"/>
</dbReference>
<keyword evidence="12" id="KW-1185">Reference proteome</keyword>
<dbReference type="InterPro" id="IPR036070">
    <property type="entry name" value="Nop_dom_sf"/>
</dbReference>
<proteinExistence type="inferred from homology"/>
<keyword evidence="7" id="KW-0687">Ribonucleoprotein</keyword>
<evidence type="ECO:0000313" key="11">
    <source>
        <dbReference type="EMBL" id="OQO06665.1"/>
    </source>
</evidence>
<evidence type="ECO:0000313" key="12">
    <source>
        <dbReference type="Proteomes" id="UP000192596"/>
    </source>
</evidence>
<dbReference type="OrthoDB" id="6780543at2759"/>
<name>A0A1V8T5H7_9PEZI</name>
<dbReference type="Pfam" id="PF01798">
    <property type="entry name" value="Nop"/>
    <property type="match status" value="1"/>
</dbReference>
<dbReference type="STRING" id="1507870.A0A1V8T5H7"/>
<dbReference type="EMBL" id="NAJO01000016">
    <property type="protein sequence ID" value="OQO06665.1"/>
    <property type="molecule type" value="Genomic_DNA"/>
</dbReference>
<evidence type="ECO:0000256" key="5">
    <source>
        <dbReference type="ARBA" id="ARBA00022552"/>
    </source>
</evidence>
<comment type="similarity">
    <text evidence="2">Belongs to the NOP5/NOP56 family.</text>
</comment>
<dbReference type="InterPro" id="IPR012976">
    <property type="entry name" value="NOSIC"/>
</dbReference>